<dbReference type="PANTHER" id="PTHR21248">
    <property type="entry name" value="CARDIOLIPIN SYNTHASE"/>
    <property type="match status" value="1"/>
</dbReference>
<keyword evidence="7" id="KW-0472">Membrane</keyword>
<dbReference type="EC" id="2.7.8.-" evidence="8"/>
<dbReference type="Pfam" id="PF13091">
    <property type="entry name" value="PLDc_2"/>
    <property type="match status" value="2"/>
</dbReference>
<keyword evidence="6" id="KW-1133">Transmembrane helix</keyword>
<evidence type="ECO:0000256" key="8">
    <source>
        <dbReference type="NCBIfam" id="TIGR04265"/>
    </source>
</evidence>
<organism evidence="10 11">
    <name type="scientific">Massilia hydrophila</name>
    <dbReference type="NCBI Taxonomy" id="3044279"/>
    <lineage>
        <taxon>Bacteria</taxon>
        <taxon>Pseudomonadati</taxon>
        <taxon>Pseudomonadota</taxon>
        <taxon>Betaproteobacteria</taxon>
        <taxon>Burkholderiales</taxon>
        <taxon>Oxalobacteraceae</taxon>
        <taxon>Telluria group</taxon>
        <taxon>Massilia</taxon>
    </lineage>
</organism>
<evidence type="ECO:0000256" key="3">
    <source>
        <dbReference type="ARBA" id="ARBA00022679"/>
    </source>
</evidence>
<dbReference type="EMBL" id="JAHYBX010000004">
    <property type="protein sequence ID" value="MCA1856683.1"/>
    <property type="molecule type" value="Genomic_DNA"/>
</dbReference>
<feature type="domain" description="PLD phosphodiesterase" evidence="9">
    <location>
        <begin position="157"/>
        <end position="184"/>
    </location>
</feature>
<dbReference type="SUPFAM" id="SSF56024">
    <property type="entry name" value="Phospholipase D/nuclease"/>
    <property type="match status" value="2"/>
</dbReference>
<keyword evidence="4" id="KW-0812">Transmembrane</keyword>
<evidence type="ECO:0000259" key="9">
    <source>
        <dbReference type="PROSITE" id="PS50035"/>
    </source>
</evidence>
<dbReference type="CDD" id="cd09110">
    <property type="entry name" value="PLDc_CLS_1"/>
    <property type="match status" value="1"/>
</dbReference>
<dbReference type="NCBIfam" id="TIGR04265">
    <property type="entry name" value="bac_cardiolipin"/>
    <property type="match status" value="1"/>
</dbReference>
<name>A0ABS7YAF9_9BURK</name>
<evidence type="ECO:0000256" key="2">
    <source>
        <dbReference type="ARBA" id="ARBA00022475"/>
    </source>
</evidence>
<evidence type="ECO:0000256" key="5">
    <source>
        <dbReference type="ARBA" id="ARBA00022737"/>
    </source>
</evidence>
<dbReference type="InterPro" id="IPR022924">
    <property type="entry name" value="Cardiolipin_synthase"/>
</dbReference>
<proteinExistence type="predicted"/>
<dbReference type="InterPro" id="IPR025202">
    <property type="entry name" value="PLD-like_dom"/>
</dbReference>
<evidence type="ECO:0000256" key="1">
    <source>
        <dbReference type="ARBA" id="ARBA00004236"/>
    </source>
</evidence>
<keyword evidence="5" id="KW-0677">Repeat</keyword>
<reference evidence="10 11" key="1">
    <citation type="submission" date="2021-07" db="EMBL/GenBank/DDBJ databases">
        <title>Characterization of Violacein-producing bacteria and related species.</title>
        <authorList>
            <person name="Wilson H.S."/>
            <person name="De Leon M.E."/>
        </authorList>
    </citation>
    <scope>NUCLEOTIDE SEQUENCE [LARGE SCALE GENOMIC DNA]</scope>
    <source>
        <strain evidence="10 11">HSC-2F05</strain>
    </source>
</reference>
<dbReference type="SMART" id="SM00155">
    <property type="entry name" value="PLDc"/>
    <property type="match status" value="2"/>
</dbReference>
<evidence type="ECO:0000256" key="4">
    <source>
        <dbReference type="ARBA" id="ARBA00022692"/>
    </source>
</evidence>
<feature type="domain" description="PLD phosphodiesterase" evidence="9">
    <location>
        <begin position="334"/>
        <end position="361"/>
    </location>
</feature>
<dbReference type="PROSITE" id="PS50035">
    <property type="entry name" value="PLD"/>
    <property type="match status" value="2"/>
</dbReference>
<keyword evidence="2" id="KW-1003">Cell membrane</keyword>
<dbReference type="Proteomes" id="UP001198602">
    <property type="component" value="Unassembled WGS sequence"/>
</dbReference>
<evidence type="ECO:0000313" key="10">
    <source>
        <dbReference type="EMBL" id="MCA1856683.1"/>
    </source>
</evidence>
<evidence type="ECO:0000313" key="11">
    <source>
        <dbReference type="Proteomes" id="UP001198602"/>
    </source>
</evidence>
<dbReference type="Gene3D" id="3.30.870.10">
    <property type="entry name" value="Endonuclease Chain A"/>
    <property type="match status" value="2"/>
</dbReference>
<gene>
    <name evidence="10" type="primary">cls</name>
    <name evidence="10" type="ORF">LE190_12215</name>
</gene>
<dbReference type="PANTHER" id="PTHR21248:SF22">
    <property type="entry name" value="PHOSPHOLIPASE D"/>
    <property type="match status" value="1"/>
</dbReference>
<comment type="subcellular location">
    <subcellularLocation>
        <location evidence="1">Cell membrane</location>
    </subcellularLocation>
</comment>
<accession>A0ABS7YAF9</accession>
<dbReference type="CDD" id="cd09159">
    <property type="entry name" value="PLDc_ybhO_like_2"/>
    <property type="match status" value="1"/>
</dbReference>
<dbReference type="InterPro" id="IPR001736">
    <property type="entry name" value="PLipase_D/transphosphatidylase"/>
</dbReference>
<keyword evidence="3" id="KW-0808">Transferase</keyword>
<comment type="caution">
    <text evidence="10">The sequence shown here is derived from an EMBL/GenBank/DDBJ whole genome shotgun (WGS) entry which is preliminary data.</text>
</comment>
<keyword evidence="11" id="KW-1185">Reference proteome</keyword>
<sequence length="421" mass="47348">MFWTVLITCIVTLIVGFLALNFMPSEKQIERQLARQYDTHDPQMRRSLGVLLGPPILEGNKIEVLVNGDAIFPAMLEAIRQAEKTITFETYIYWSESIGREFSDALIERARAGVKVHLMLDFLGSMKMEDALIKEMKDAGVLLQRYHKPVWWKLARLNNRTHRKLLVVDGKVGFTGGVGIADQWRGNAQDEDHWRDNHYRVEGPVVGQIQAVFTDNWTKATGVVLDGPNYFPALKPEGDKPAQMFSSSPTGGSESMHLMYLMAITAASKTIDLSAAYFVPDDLTIRTLIAAAKRGVRVRIITPGKIIDSDLVKAASRERWPELLAAGVQIAEYNPTMYHVKALVVDSLLVSVGSTNFDNRSFSLNDEANLNIMDEAFAQRHEQLFEADWQRSTRVTPASFARRPWWQRVSTAVVSLVGKQL</sequence>
<evidence type="ECO:0000256" key="6">
    <source>
        <dbReference type="ARBA" id="ARBA00022989"/>
    </source>
</evidence>
<protein>
    <recommendedName>
        <fullName evidence="8">Cardiolipin synthase</fullName>
        <ecNumber evidence="8">2.7.8.-</ecNumber>
    </recommendedName>
</protein>
<evidence type="ECO:0000256" key="7">
    <source>
        <dbReference type="ARBA" id="ARBA00023136"/>
    </source>
</evidence>